<dbReference type="HOGENOM" id="CLU_1970487_0_0_1"/>
<accession>W2S656</accession>
<evidence type="ECO:0000313" key="3">
    <source>
        <dbReference type="Proteomes" id="UP000030752"/>
    </source>
</evidence>
<proteinExistence type="predicted"/>
<feature type="compositionally biased region" description="Basic and acidic residues" evidence="1">
    <location>
        <begin position="24"/>
        <end position="47"/>
    </location>
</feature>
<dbReference type="GeneID" id="19969892"/>
<feature type="compositionally biased region" description="Basic and acidic residues" evidence="1">
    <location>
        <begin position="115"/>
        <end position="127"/>
    </location>
</feature>
<dbReference type="EMBL" id="KB822718">
    <property type="protein sequence ID" value="ETN43394.1"/>
    <property type="molecule type" value="Genomic_DNA"/>
</dbReference>
<name>W2S656_CYPE1</name>
<evidence type="ECO:0000256" key="1">
    <source>
        <dbReference type="SAM" id="MobiDB-lite"/>
    </source>
</evidence>
<keyword evidence="3" id="KW-1185">Reference proteome</keyword>
<protein>
    <submittedName>
        <fullName evidence="2">Uncharacterized protein</fullName>
    </submittedName>
</protein>
<dbReference type="AlphaFoldDB" id="W2S656"/>
<dbReference type="Proteomes" id="UP000030752">
    <property type="component" value="Unassembled WGS sequence"/>
</dbReference>
<sequence length="127" mass="14903">MGGGDPQTQLTQQRMEAARFRVMDKRISAREKKLAEEKKQVQRDLQHQHGQKRKRHEEQTEEAEGKSNKRQRVVGPLSNTVPTSIPATLSRKRNREEHEEENEVADARPINTKRQCRDRVPDNKRTR</sequence>
<dbReference type="InParanoid" id="W2S656"/>
<feature type="compositionally biased region" description="Polar residues" evidence="1">
    <location>
        <begin position="77"/>
        <end position="87"/>
    </location>
</feature>
<feature type="region of interest" description="Disordered" evidence="1">
    <location>
        <begin position="24"/>
        <end position="127"/>
    </location>
</feature>
<gene>
    <name evidence="2" type="ORF">HMPREF1541_02553</name>
</gene>
<organism evidence="2 3">
    <name type="scientific">Cyphellophora europaea (strain CBS 101466)</name>
    <name type="common">Phialophora europaea</name>
    <dbReference type="NCBI Taxonomy" id="1220924"/>
    <lineage>
        <taxon>Eukaryota</taxon>
        <taxon>Fungi</taxon>
        <taxon>Dikarya</taxon>
        <taxon>Ascomycota</taxon>
        <taxon>Pezizomycotina</taxon>
        <taxon>Eurotiomycetes</taxon>
        <taxon>Chaetothyriomycetidae</taxon>
        <taxon>Chaetothyriales</taxon>
        <taxon>Cyphellophoraceae</taxon>
        <taxon>Cyphellophora</taxon>
    </lineage>
</organism>
<evidence type="ECO:0000313" key="2">
    <source>
        <dbReference type="EMBL" id="ETN43394.1"/>
    </source>
</evidence>
<dbReference type="RefSeq" id="XP_008715130.1">
    <property type="nucleotide sequence ID" value="XM_008716908.1"/>
</dbReference>
<reference evidence="2 3" key="1">
    <citation type="submission" date="2013-03" db="EMBL/GenBank/DDBJ databases">
        <title>The Genome Sequence of Phialophora europaea CBS 101466.</title>
        <authorList>
            <consortium name="The Broad Institute Genomics Platform"/>
            <person name="Cuomo C."/>
            <person name="de Hoog S."/>
            <person name="Gorbushina A."/>
            <person name="Walker B."/>
            <person name="Young S.K."/>
            <person name="Zeng Q."/>
            <person name="Gargeya S."/>
            <person name="Fitzgerald M."/>
            <person name="Haas B."/>
            <person name="Abouelleil A."/>
            <person name="Allen A.W."/>
            <person name="Alvarado L."/>
            <person name="Arachchi H.M."/>
            <person name="Berlin A.M."/>
            <person name="Chapman S.B."/>
            <person name="Gainer-Dewar J."/>
            <person name="Goldberg J."/>
            <person name="Griggs A."/>
            <person name="Gujja S."/>
            <person name="Hansen M."/>
            <person name="Howarth C."/>
            <person name="Imamovic A."/>
            <person name="Ireland A."/>
            <person name="Larimer J."/>
            <person name="McCowan C."/>
            <person name="Murphy C."/>
            <person name="Pearson M."/>
            <person name="Poon T.W."/>
            <person name="Priest M."/>
            <person name="Roberts A."/>
            <person name="Saif S."/>
            <person name="Shea T."/>
            <person name="Sisk P."/>
            <person name="Sykes S."/>
            <person name="Wortman J."/>
            <person name="Nusbaum C."/>
            <person name="Birren B."/>
        </authorList>
    </citation>
    <scope>NUCLEOTIDE SEQUENCE [LARGE SCALE GENOMIC DNA]</scope>
    <source>
        <strain evidence="2 3">CBS 101466</strain>
    </source>
</reference>
<dbReference type="VEuPathDB" id="FungiDB:HMPREF1541_02553"/>